<organism evidence="1 2">
    <name type="scientific">Cytobacillus pseudoceanisediminis</name>
    <dbReference type="NCBI Taxonomy" id="3051614"/>
    <lineage>
        <taxon>Bacteria</taxon>
        <taxon>Bacillati</taxon>
        <taxon>Bacillota</taxon>
        <taxon>Bacilli</taxon>
        <taxon>Bacillales</taxon>
        <taxon>Bacillaceae</taxon>
        <taxon>Cytobacillus</taxon>
    </lineage>
</organism>
<evidence type="ECO:0000313" key="1">
    <source>
        <dbReference type="EMBL" id="WZP07594.1"/>
    </source>
</evidence>
<name>A0ABZ2ZIT5_9BACI</name>
<sequence>MIEFKEIDRHNFFDVIDLRVADEQKLFVAPNVFSLAQAKAFPECICLAIYQDVSGLYDVLHRF</sequence>
<dbReference type="Proteomes" id="UP001472074">
    <property type="component" value="Chromosome"/>
</dbReference>
<dbReference type="RefSeq" id="WP_251174361.1">
    <property type="nucleotide sequence ID" value="NZ_CP097349.1"/>
</dbReference>
<proteinExistence type="predicted"/>
<gene>
    <name evidence="1" type="ORF">AADC60_26720</name>
</gene>
<reference evidence="1 2" key="1">
    <citation type="submission" date="2024-04" db="EMBL/GenBank/DDBJ databases">
        <title>Screening of coral probiotics and analysis of their probiotic properties.</title>
        <authorList>
            <person name="Wang S."/>
        </authorList>
    </citation>
    <scope>NUCLEOTIDE SEQUENCE [LARGE SCALE GENOMIC DNA]</scope>
    <source>
        <strain evidence="1 2">GXU-Z9</strain>
    </source>
</reference>
<dbReference type="EMBL" id="CP151651">
    <property type="protein sequence ID" value="WZP07594.1"/>
    <property type="molecule type" value="Genomic_DNA"/>
</dbReference>
<protein>
    <submittedName>
        <fullName evidence="1">Uncharacterized protein</fullName>
    </submittedName>
</protein>
<evidence type="ECO:0000313" key="2">
    <source>
        <dbReference type="Proteomes" id="UP001472074"/>
    </source>
</evidence>
<accession>A0ABZ2ZIT5</accession>
<keyword evidence="2" id="KW-1185">Reference proteome</keyword>